<keyword evidence="2" id="KW-0677">Repeat</keyword>
<dbReference type="GO" id="GO:0000977">
    <property type="term" value="F:RNA polymerase II transcription regulatory region sequence-specific DNA binding"/>
    <property type="evidence" value="ECO:0007669"/>
    <property type="project" value="TreeGrafter"/>
</dbReference>
<evidence type="ECO:0000256" key="5">
    <source>
        <dbReference type="PROSITE-ProRule" id="PRU00042"/>
    </source>
</evidence>
<dbReference type="PROSITE" id="PS50157">
    <property type="entry name" value="ZINC_FINGER_C2H2_2"/>
    <property type="match status" value="2"/>
</dbReference>
<dbReference type="SMART" id="SM00355">
    <property type="entry name" value="ZnF_C2H2"/>
    <property type="match status" value="8"/>
</dbReference>
<dbReference type="Pfam" id="PF12874">
    <property type="entry name" value="zf-met"/>
    <property type="match status" value="2"/>
</dbReference>
<keyword evidence="4" id="KW-0862">Zinc</keyword>
<evidence type="ECO:0000256" key="1">
    <source>
        <dbReference type="ARBA" id="ARBA00022723"/>
    </source>
</evidence>
<reference evidence="7" key="1">
    <citation type="submission" date="2020-11" db="EMBL/GenBank/DDBJ databases">
        <authorList>
            <consortium name="DOE Joint Genome Institute"/>
            <person name="Ahrendt S."/>
            <person name="Riley R."/>
            <person name="Andreopoulos W."/>
            <person name="Labutti K."/>
            <person name="Pangilinan J."/>
            <person name="Ruiz-Duenas F.J."/>
            <person name="Barrasa J.M."/>
            <person name="Sanchez-Garcia M."/>
            <person name="Camarero S."/>
            <person name="Miyauchi S."/>
            <person name="Serrano A."/>
            <person name="Linde D."/>
            <person name="Babiker R."/>
            <person name="Drula E."/>
            <person name="Ayuso-Fernandez I."/>
            <person name="Pacheco R."/>
            <person name="Padilla G."/>
            <person name="Ferreira P."/>
            <person name="Barriuso J."/>
            <person name="Kellner H."/>
            <person name="Castanera R."/>
            <person name="Alfaro M."/>
            <person name="Ramirez L."/>
            <person name="Pisabarro A.G."/>
            <person name="Kuo A."/>
            <person name="Tritt A."/>
            <person name="Lipzen A."/>
            <person name="He G."/>
            <person name="Yan M."/>
            <person name="Ng V."/>
            <person name="Cullen D."/>
            <person name="Martin F."/>
            <person name="Rosso M.-N."/>
            <person name="Henrissat B."/>
            <person name="Hibbett D."/>
            <person name="Martinez A.T."/>
            <person name="Grigoriev I.V."/>
        </authorList>
    </citation>
    <scope>NUCLEOTIDE SEQUENCE</scope>
    <source>
        <strain evidence="7">CIRM-BRFM 674</strain>
    </source>
</reference>
<dbReference type="PANTHER" id="PTHR24409:SF356">
    <property type="entry name" value="C2H2 FINGER DOMAIN TRANSCRIPTION FACTOR (EUROFUNG)"/>
    <property type="match status" value="1"/>
</dbReference>
<dbReference type="Pfam" id="PF12171">
    <property type="entry name" value="zf-C2H2_jaz"/>
    <property type="match status" value="1"/>
</dbReference>
<keyword evidence="1" id="KW-0479">Metal-binding</keyword>
<keyword evidence="3 5" id="KW-0863">Zinc-finger</keyword>
<evidence type="ECO:0000259" key="6">
    <source>
        <dbReference type="PROSITE" id="PS50157"/>
    </source>
</evidence>
<proteinExistence type="predicted"/>
<dbReference type="Proteomes" id="UP000807469">
    <property type="component" value="Unassembled WGS sequence"/>
</dbReference>
<dbReference type="InterPro" id="IPR022755">
    <property type="entry name" value="Znf_C2H2_jaz"/>
</dbReference>
<sequence>MAECERCDRFFSTWRGLEQHKANSPYHNICGDCNLDFASSLGLKEHWVQSPRHSYCQYCNTHCANDQDLIQHYDAEHGYKCCHTCRRVFKNEFGLKEHYRQSELHHYCPTCDRHFISESNLRAHLNSSAHRPKDVVCPFRGCGAKFVSRSALVAHLENGACASGVDRTAVNRYVRQFDTNNIITDPSRLLTGSSANPDQNIHYIATDASWNGRGFECCLCHNVYRSLNALNQHLASPRHQDQIYLCRGPSCGQRFNVLSALVQHIESEKCGVSKFKAVQNAMDSVLGQMGRLTMG</sequence>
<dbReference type="PANTHER" id="PTHR24409">
    <property type="entry name" value="ZINC FINGER PROTEIN 142"/>
    <property type="match status" value="1"/>
</dbReference>
<feature type="domain" description="C2H2-type" evidence="6">
    <location>
        <begin position="79"/>
        <end position="105"/>
    </location>
</feature>
<dbReference type="GO" id="GO:0008270">
    <property type="term" value="F:zinc ion binding"/>
    <property type="evidence" value="ECO:0007669"/>
    <property type="project" value="UniProtKB-KW"/>
</dbReference>
<comment type="caution">
    <text evidence="7">The sequence shown here is derived from an EMBL/GenBank/DDBJ whole genome shotgun (WGS) entry which is preliminary data.</text>
</comment>
<accession>A0A9P5YM32</accession>
<dbReference type="InterPro" id="IPR036236">
    <property type="entry name" value="Znf_C2H2_sf"/>
</dbReference>
<name>A0A9P5YM32_9AGAR</name>
<protein>
    <recommendedName>
        <fullName evidence="6">C2H2-type domain-containing protein</fullName>
    </recommendedName>
</protein>
<dbReference type="PROSITE" id="PS00028">
    <property type="entry name" value="ZINC_FINGER_C2H2_1"/>
    <property type="match status" value="1"/>
</dbReference>
<organism evidence="7 8">
    <name type="scientific">Pholiota conissans</name>
    <dbReference type="NCBI Taxonomy" id="109636"/>
    <lineage>
        <taxon>Eukaryota</taxon>
        <taxon>Fungi</taxon>
        <taxon>Dikarya</taxon>
        <taxon>Basidiomycota</taxon>
        <taxon>Agaricomycotina</taxon>
        <taxon>Agaricomycetes</taxon>
        <taxon>Agaricomycetidae</taxon>
        <taxon>Agaricales</taxon>
        <taxon>Agaricineae</taxon>
        <taxon>Strophariaceae</taxon>
        <taxon>Pholiota</taxon>
    </lineage>
</organism>
<gene>
    <name evidence="7" type="ORF">BDN70DRAFT_845083</name>
</gene>
<dbReference type="EMBL" id="MU155618">
    <property type="protein sequence ID" value="KAF9471814.1"/>
    <property type="molecule type" value="Genomic_DNA"/>
</dbReference>
<evidence type="ECO:0000256" key="2">
    <source>
        <dbReference type="ARBA" id="ARBA00022737"/>
    </source>
</evidence>
<evidence type="ECO:0000313" key="7">
    <source>
        <dbReference type="EMBL" id="KAF9471814.1"/>
    </source>
</evidence>
<dbReference type="GO" id="GO:0000981">
    <property type="term" value="F:DNA-binding transcription factor activity, RNA polymerase II-specific"/>
    <property type="evidence" value="ECO:0007669"/>
    <property type="project" value="TreeGrafter"/>
</dbReference>
<evidence type="ECO:0000313" key="8">
    <source>
        <dbReference type="Proteomes" id="UP000807469"/>
    </source>
</evidence>
<dbReference type="Gene3D" id="3.30.160.60">
    <property type="entry name" value="Classic Zinc Finger"/>
    <property type="match status" value="2"/>
</dbReference>
<dbReference type="OrthoDB" id="6077919at2759"/>
<keyword evidence="8" id="KW-1185">Reference proteome</keyword>
<evidence type="ECO:0000256" key="3">
    <source>
        <dbReference type="ARBA" id="ARBA00022771"/>
    </source>
</evidence>
<dbReference type="SUPFAM" id="SSF57667">
    <property type="entry name" value="beta-beta-alpha zinc fingers"/>
    <property type="match status" value="1"/>
</dbReference>
<dbReference type="AlphaFoldDB" id="A0A9P5YM32"/>
<dbReference type="GO" id="GO:0005634">
    <property type="term" value="C:nucleus"/>
    <property type="evidence" value="ECO:0007669"/>
    <property type="project" value="TreeGrafter"/>
</dbReference>
<evidence type="ECO:0000256" key="4">
    <source>
        <dbReference type="ARBA" id="ARBA00022833"/>
    </source>
</evidence>
<feature type="domain" description="C2H2-type" evidence="6">
    <location>
        <begin position="106"/>
        <end position="135"/>
    </location>
</feature>
<dbReference type="InterPro" id="IPR013087">
    <property type="entry name" value="Znf_C2H2_type"/>
</dbReference>